<feature type="compositionally biased region" description="Polar residues" evidence="1">
    <location>
        <begin position="53"/>
        <end position="76"/>
    </location>
</feature>
<evidence type="ECO:0000313" key="3">
    <source>
        <dbReference type="EMBL" id="MBT0956171.1"/>
    </source>
</evidence>
<reference evidence="3 4" key="1">
    <citation type="journal article" date="2021" name="Arch. Microbiol.">
        <title>Harenicola maris gen. nov., sp. nov. isolated from the Sea of Japan shallow sediments.</title>
        <authorList>
            <person name="Romanenko L.A."/>
            <person name="Kurilenko V.V."/>
            <person name="Chernysheva N.Y."/>
            <person name="Tekutyeva L.A."/>
            <person name="Velansky P.V."/>
            <person name="Svetashev V.I."/>
            <person name="Isaeva M.P."/>
        </authorList>
    </citation>
    <scope>NUCLEOTIDE SEQUENCE [LARGE SCALE GENOMIC DNA]</scope>
    <source>
        <strain evidence="3 4">KMM 3653</strain>
    </source>
</reference>
<keyword evidence="2" id="KW-0732">Signal</keyword>
<feature type="chain" id="PRO_5042853889" description="Excalibur calcium-binding domain-containing protein" evidence="2">
    <location>
        <begin position="19"/>
        <end position="245"/>
    </location>
</feature>
<feature type="region of interest" description="Disordered" evidence="1">
    <location>
        <begin position="193"/>
        <end position="245"/>
    </location>
</feature>
<feature type="signal peptide" evidence="2">
    <location>
        <begin position="1"/>
        <end position="18"/>
    </location>
</feature>
<evidence type="ECO:0008006" key="5">
    <source>
        <dbReference type="Google" id="ProtNLM"/>
    </source>
</evidence>
<name>A0AAP2G6D2_9RHOB</name>
<dbReference type="AlphaFoldDB" id="A0AAP2G6D2"/>
<evidence type="ECO:0000313" key="4">
    <source>
        <dbReference type="Proteomes" id="UP001315686"/>
    </source>
</evidence>
<feature type="compositionally biased region" description="Low complexity" evidence="1">
    <location>
        <begin position="140"/>
        <end position="155"/>
    </location>
</feature>
<dbReference type="EMBL" id="JADQAZ010000001">
    <property type="protein sequence ID" value="MBT0956171.1"/>
    <property type="molecule type" value="Genomic_DNA"/>
</dbReference>
<evidence type="ECO:0000256" key="1">
    <source>
        <dbReference type="SAM" id="MobiDB-lite"/>
    </source>
</evidence>
<organism evidence="3 4">
    <name type="scientific">Harenicola maris</name>
    <dbReference type="NCBI Taxonomy" id="2841044"/>
    <lineage>
        <taxon>Bacteria</taxon>
        <taxon>Pseudomonadati</taxon>
        <taxon>Pseudomonadota</taxon>
        <taxon>Alphaproteobacteria</taxon>
        <taxon>Rhodobacterales</taxon>
        <taxon>Paracoccaceae</taxon>
        <taxon>Harenicola</taxon>
    </lineage>
</organism>
<protein>
    <recommendedName>
        <fullName evidence="5">Excalibur calcium-binding domain-containing protein</fullName>
    </recommendedName>
</protein>
<dbReference type="Proteomes" id="UP001315686">
    <property type="component" value="Unassembled WGS sequence"/>
</dbReference>
<sequence length="245" mass="25398">MTRIWLSFSAAFVLGACAAPPVPDSGAGVGFNDYGTYQSAQAQARAEREAALSGTTTVQTPGYQEPLSSTVPSNGAPSAAEINAALNNGPASDTISATPAPITTSATASAPVATNAAGISREQNFDAVSDLRGIESDAALRQQQQAQYQQVAPTALPTRPSDTGPNLANFALSTTNAMGEKIYRRGFTTEARHNRNCSSYPSPSEAQVAFLSEGGPQRDRKGLDPDGDGFACAWDPRPFRAAAQG</sequence>
<feature type="compositionally biased region" description="Polar residues" evidence="1">
    <location>
        <begin position="196"/>
        <end position="205"/>
    </location>
</feature>
<feature type="region of interest" description="Disordered" evidence="1">
    <location>
        <begin position="48"/>
        <end position="78"/>
    </location>
</feature>
<comment type="caution">
    <text evidence="3">The sequence shown here is derived from an EMBL/GenBank/DDBJ whole genome shotgun (WGS) entry which is preliminary data.</text>
</comment>
<keyword evidence="4" id="KW-1185">Reference proteome</keyword>
<feature type="region of interest" description="Disordered" evidence="1">
    <location>
        <begin position="140"/>
        <end position="166"/>
    </location>
</feature>
<gene>
    <name evidence="3" type="ORF">IV417_02125</name>
</gene>
<dbReference type="PROSITE" id="PS51257">
    <property type="entry name" value="PROKAR_LIPOPROTEIN"/>
    <property type="match status" value="1"/>
</dbReference>
<dbReference type="RefSeq" id="WP_327792381.1">
    <property type="nucleotide sequence ID" value="NZ_JADQAZ010000001.1"/>
</dbReference>
<proteinExistence type="predicted"/>
<evidence type="ECO:0000256" key="2">
    <source>
        <dbReference type="SAM" id="SignalP"/>
    </source>
</evidence>
<accession>A0AAP2G6D2</accession>